<comment type="caution">
    <text evidence="1">The sequence shown here is derived from an EMBL/GenBank/DDBJ whole genome shotgun (WGS) entry which is preliminary data.</text>
</comment>
<dbReference type="EMBL" id="JACZHT010000002">
    <property type="protein sequence ID" value="MBE1236712.1"/>
    <property type="molecule type" value="Genomic_DNA"/>
</dbReference>
<protein>
    <submittedName>
        <fullName evidence="1">Uncharacterized protein</fullName>
    </submittedName>
</protein>
<reference evidence="1" key="1">
    <citation type="submission" date="2020-10" db="EMBL/GenBank/DDBJ databases">
        <title>Genome sequence of the unusual species of purple photosynthetic bacteria, Phaeovibrio sulfidiphilus DSM 23193, type strain.</title>
        <authorList>
            <person name="Kyndt J.A."/>
            <person name="Meyer T.E."/>
        </authorList>
    </citation>
    <scope>NUCLEOTIDE SEQUENCE</scope>
    <source>
        <strain evidence="1">DSM 23193</strain>
    </source>
</reference>
<sequence length="147" mass="16389">MAILKALFGSSQKADTPINPYWQRSVNMKYMPLFTVARKPEMLQGREGVFIIWGTNRVGWIYCGYHKDMARAVDLAANSYKILECKHPDATLCFSWAIIRSDAQAGVVKYLRQELSFAVSDPDLDEIFGMSPSAIAMSNPIAVLPPG</sequence>
<name>A0A8J6YPA9_9PROT</name>
<dbReference type="RefSeq" id="WP_192533716.1">
    <property type="nucleotide sequence ID" value="NZ_JACZHT010000002.1"/>
</dbReference>
<dbReference type="Proteomes" id="UP000631034">
    <property type="component" value="Unassembled WGS sequence"/>
</dbReference>
<gene>
    <name evidence="1" type="ORF">IHV25_03470</name>
</gene>
<accession>A0A8J6YPA9</accession>
<organism evidence="1 2">
    <name type="scientific">Phaeovibrio sulfidiphilus</name>
    <dbReference type="NCBI Taxonomy" id="1220600"/>
    <lineage>
        <taxon>Bacteria</taxon>
        <taxon>Pseudomonadati</taxon>
        <taxon>Pseudomonadota</taxon>
        <taxon>Alphaproteobacteria</taxon>
        <taxon>Rhodospirillales</taxon>
        <taxon>Rhodospirillaceae</taxon>
        <taxon>Phaeovibrio</taxon>
    </lineage>
</organism>
<evidence type="ECO:0000313" key="1">
    <source>
        <dbReference type="EMBL" id="MBE1236712.1"/>
    </source>
</evidence>
<proteinExistence type="predicted"/>
<keyword evidence="2" id="KW-1185">Reference proteome</keyword>
<evidence type="ECO:0000313" key="2">
    <source>
        <dbReference type="Proteomes" id="UP000631034"/>
    </source>
</evidence>
<dbReference type="AlphaFoldDB" id="A0A8J6YPA9"/>